<evidence type="ECO:0000256" key="6">
    <source>
        <dbReference type="HAMAP-Rule" id="MF_03146"/>
    </source>
</evidence>
<evidence type="ECO:0000256" key="5">
    <source>
        <dbReference type="ARBA" id="ARBA00022691"/>
    </source>
</evidence>
<dbReference type="Gene3D" id="1.25.40.10">
    <property type="entry name" value="Tetratricopeptide repeat domain"/>
    <property type="match status" value="5"/>
</dbReference>
<dbReference type="InterPro" id="IPR002110">
    <property type="entry name" value="Ankyrin_rpt"/>
</dbReference>
<reference evidence="11 12" key="1">
    <citation type="submission" date="2016-02" db="EMBL/GenBank/DDBJ databases">
        <title>Genome analysis of coral dinoflagellate symbionts highlights evolutionary adaptations to a symbiotic lifestyle.</title>
        <authorList>
            <person name="Aranda M."/>
            <person name="Li Y."/>
            <person name="Liew Y.J."/>
            <person name="Baumgarten S."/>
            <person name="Simakov O."/>
            <person name="Wilson M."/>
            <person name="Piel J."/>
            <person name="Ashoor H."/>
            <person name="Bougouffa S."/>
            <person name="Bajic V.B."/>
            <person name="Ryu T."/>
            <person name="Ravasi T."/>
            <person name="Bayer T."/>
            <person name="Micklem G."/>
            <person name="Kim H."/>
            <person name="Bhak J."/>
            <person name="Lajeunesse T.C."/>
            <person name="Voolstra C.R."/>
        </authorList>
    </citation>
    <scope>NUCLEOTIDE SEQUENCE [LARGE SCALE GENOMIC DNA]</scope>
    <source>
        <strain evidence="11 12">CCMP2467</strain>
    </source>
</reference>
<dbReference type="InterPro" id="IPR036961">
    <property type="entry name" value="Kinesin_motor_dom_sf"/>
</dbReference>
<dbReference type="OrthoDB" id="10262062at2759"/>
<comment type="catalytic activity">
    <reaction evidence="6">
        <text>an N(1)-methylpseudouridine in rRNA + S-adenosyl-L-methionine = N(1)-methyl-N(3)-[(3S)-3-amino-3-carboxypropyl]pseudouridine in rRNA + S-methyl-5'-thioadenosine + H(+)</text>
        <dbReference type="Rhea" id="RHEA:63296"/>
        <dbReference type="Rhea" id="RHEA-COMP:11634"/>
        <dbReference type="Rhea" id="RHEA-COMP:16310"/>
        <dbReference type="ChEBI" id="CHEBI:15378"/>
        <dbReference type="ChEBI" id="CHEBI:17509"/>
        <dbReference type="ChEBI" id="CHEBI:59789"/>
        <dbReference type="ChEBI" id="CHEBI:74890"/>
        <dbReference type="ChEBI" id="CHEBI:146234"/>
        <dbReference type="EC" id="2.5.1.157"/>
    </reaction>
</comment>
<feature type="transmembrane region" description="Helical" evidence="9">
    <location>
        <begin position="786"/>
        <end position="803"/>
    </location>
</feature>
<feature type="region of interest" description="Disordered" evidence="8">
    <location>
        <begin position="2933"/>
        <end position="3007"/>
    </location>
</feature>
<keyword evidence="3 6" id="KW-0698">rRNA processing</keyword>
<dbReference type="GO" id="GO:0007018">
    <property type="term" value="P:microtubule-based movement"/>
    <property type="evidence" value="ECO:0007669"/>
    <property type="project" value="InterPro"/>
</dbReference>
<keyword evidence="9" id="KW-1133">Transmembrane helix</keyword>
<dbReference type="EC" id="2.5.1.157" evidence="6"/>
<name>A0A1Q9EBW3_SYMMI</name>
<dbReference type="InterPro" id="IPR011990">
    <property type="entry name" value="TPR-like_helical_dom_sf"/>
</dbReference>
<feature type="binding site" evidence="6">
    <location>
        <position position="3100"/>
    </location>
    <ligand>
        <name>S-adenosyl-L-methionine</name>
        <dbReference type="ChEBI" id="CHEBI:59789"/>
    </ligand>
</feature>
<evidence type="ECO:0000313" key="12">
    <source>
        <dbReference type="Proteomes" id="UP000186817"/>
    </source>
</evidence>
<feature type="transmembrane region" description="Helical" evidence="9">
    <location>
        <begin position="1000"/>
        <end position="1019"/>
    </location>
</feature>
<keyword evidence="1" id="KW-0963">Cytoplasm</keyword>
<keyword evidence="4 6" id="KW-0808">Transferase</keyword>
<dbReference type="InterPro" id="IPR027417">
    <property type="entry name" value="P-loop_NTPase"/>
</dbReference>
<dbReference type="InterPro" id="IPR002885">
    <property type="entry name" value="PPR_rpt"/>
</dbReference>
<evidence type="ECO:0000259" key="10">
    <source>
        <dbReference type="SMART" id="SM00129"/>
    </source>
</evidence>
<dbReference type="InterPro" id="IPR036770">
    <property type="entry name" value="Ankyrin_rpt-contain_sf"/>
</dbReference>
<feature type="domain" description="Kinesin motor" evidence="10">
    <location>
        <begin position="2356"/>
        <end position="2651"/>
    </location>
</feature>
<comment type="function">
    <text evidence="6">Aminocarboxypropyltransferase that catalyzes the aminocarboxypropyl transfer on pseudouridine in 18S rRNA. It constitutes the last step in biosynthesis of the hypermodified N1-methyl-N3-(3-amino-3-carboxypropyl) pseudouridine (m1acp3-Psi).</text>
</comment>
<feature type="repeat" description="PPR" evidence="7">
    <location>
        <begin position="1673"/>
        <end position="1707"/>
    </location>
</feature>
<feature type="transmembrane region" description="Helical" evidence="9">
    <location>
        <begin position="916"/>
        <end position="935"/>
    </location>
</feature>
<evidence type="ECO:0000256" key="9">
    <source>
        <dbReference type="SAM" id="Phobius"/>
    </source>
</evidence>
<sequence>MAVAPLGLSWTLSDGIRPGKDQATAQLASSVATEESVTVVGVTGLPAWLEDTSLESYLAERVQGNLQNFGLIQGRVAVQFQATEPDVDSPSESYDEMPHQGVRFSMQLDSGSQWPVVRSINVDCRIQEAGSFINLGVSTVSTSTSTTVSDWAEDVWSARRHWEQRLLSGLSAYIRRREREETSTSVDSPLSSSVWNFTSENYNPKRQTIRDTEESVWRLYGPKALGQLLSELILNCAVKIAARFLEGTMLDVLTTLPCWPVGPLNFEEHFPPLSKQDMYVDSDKQFCPDLFLRLAAVVWKAASQGMQTLELALWELRQRGMPLVKLALHTPVLYKSGGRHRSLSGPLLMFVVDQMNKKEFATDLVHSLIASSADPNAEYVLFPTGKQRAIGRFPLLCLAGNRRAHNLAEALLRHGADVNWEITLNYFPHGGHALWSAVWGSDYGMIRLLLSFGEADVNVRAWHPDAPPLTGQARHLPLLSLASTALDSEHVHLLLECKADIQEELSPTFAACHAEVTRLLASHVAYSHPQAIVHRCDELQGTCGVWIDWVFQEISGDITSKRLFRSALSAASDDLDLHRSFMAFLCDLIQRLPTAAAELLDKICLQSPHVQEPGRHPLRTRCLFQAHELHTAYVAETKWAPDGTKFQNALAPPARQAGERYCGLFPTMRQVEFCDIQLVGIPGLVDERVLLSLQTLEWETLVKMLTGSIVFQALVEHMWKAGMRKTHYMQASTSVIQFCCLLIWWQRTETGVMASCWAVFAGSVGFQLSNILLLIHARKVPLLRRVIHAGMGVHLVASGWLAWDETPRDDYKSSMAVNVVAVVVSIVYNCRVLQPFGIRVGQSILPILNSVGRREFAAMAMLMFVTLFATLLYVCIEFDTDAAGFASAAFQTWQTLIVGEPTLVDASDSNTNVIRYLAVSLCFFACNTVLMNILINVTGSVYLQETANAVGSLQAERLRICVEAVAGAHFTRCAVFIECLAGWGLWLILILAASNIWNALNILIAMACWLVGFCLQWHVARRAAAAMDNFEASSHALEPGALRQQDDDNLYEKSAGREALMIAMQREEELLDDDQAGLFVLRPDSLAWDEVKRTWSTLRLPIFASLLASAHARKIKLSMGYWPSHHTLPAGGRFLFLDLLGWTGPEYLAKLLALVSGLPSLACHVAAKFLKALPAKVMSSALTAAADDGDVPPPKLEHFCMVSLKLTKDQRLDPNEEVLSVEIARVQLCAHFQSGTPQLRVLTHPQKCLDWLVPAESRILYELQLDIGGGFVKDAYKRVGMKDQALAALTHILVRCTDYRYDVLEVFSVGEVFLAQLGFSYSQNVRPSFLGEMLNGLNLGAFTLYVETFLADYDPLTKVATNFKVFLLEPNPEKPAYAAEIGERWDPNWETLFPRQPLVVWEREYSSLVRIWRCYGSQKLVTKTVEVGENRILAVEWQGAGKYEVYLFHLADRRDVMADCLRAFAASEDVKGEGPPVLTDPSFRNIVIGQTKEDHAVPAPAEPSAGVHDEDDSCAYPWVEMAATHPARGRKQSSRKLPEIRELEGLQEPFSTSDVFEAVEPFFPSWRSAPQQATVVLRHFAGRQPALALAVLKSMLLGQVKTNTVHWNALIFKATQDGDWERGYALVKEEVAAGLSCEANSYNSILSAAVRSERWPWAIAVLCQRFEVGVSADTVSFNVLADSLTKLGKWRRVLCILRDLFSEQLLPDAVTYSACICAGKSTEHWPLACHLLERMQSRDVVPDMANFGTAVNACGSITKWESAAGLLREGLGTARINAASFNAAISSLRPGEWQLAAGYLEAMRKSQMAPDAVTLSATVTACDKGAWQVALVHLFDFAWRKVCPNAFVGNALISCCSSDSQWQAGLQMLMLLQQLHIATDAVGFNIVFSMLDRSVAWQAAVAIMAFMSQLRSSPTVSQLNSVMSCLAKVQQWQQAAQLLQHLHRHSIEATTTTYSRLVEACKKNSAVAKQWFQEMLKVKLELDATACLAVLSISAQHSWEIGVFLLQSLREQDDLIAHNVAVSTLGKHARWRLGAHCVERVSSQGLRANIITFSSLLSSVEPGRWHMALGILCSLPCRSLRPNDFTRSSAITSLGPGRQWRSITALLLQMSKEALEVNQVCCGSALRGFERQSLWKHSLWLLRNHRARELDPISCSSTLSACSEVALWSRTLDLLWGNLASNSCEADSVCYNAAMASCSGRWVQAVSLLNCRNSGLQCTPISFNTSISSCADCLQWSWALFLLDDLSRATLPQDVLSLEAVVDACRSREQFFLIPSLLRSWHPPSELDPAIFDDFLPDDLNEVEGEGEEPEEEEEEMALRHLDRLSAASGKVRPPPQTGPGRPVLTLAKTYKLPASEILGCKSDLLQDPFREPERGFFTDSSREVWRRGLAYTLVRGEKGPCGEAFKVTPSSQPPRSWDFEFDHVFRVALLVQSALDGYRVAILAYGPPQTGSGKTFTMTGPGTASEEVEEVEQLKKHGWECFGSKSPLEWRRLMEGSWYSEVYNDSVLDLTAAARPSSGKDAACDRSFDQPSCRREPTWELIFTWSNRGGGLKVEALPAWDMAWLSTAVFCGVALSSPVARDSPSTASCSTAFPGRETELCLRVKQSAKEVRNRRDKLSSGKGRAKAGDPPENIASSESGVLRVVLPVVRRKRQAEVSYVQRSVPALVRELGNLANWTTDVIVFGDEGEATATALRRLNQSPLSARFRARRKHKQLQDPSKLKKLHGDSQEKILWRSRLVLDFVSAARQSSTAPQPHILWLEDDVELLPGFGSLLQDWLHVHGESKDWLVLQLLGFQRDPDEATWAWGTAGWGGGGTLLYNGKNLLSYLDFLEQNFDAAPLDWLHRAMPSRPLAEWWQPQLQPVLLRHFGEHSTHEKFLYLLLGSCSLVAAVLLHGDARSSFSSKGYVARAPSLIQGSSRFANAVSRVKPSPLKSELTCGTRTPASSAMPRGRPEGKGGRGKGKPARQKGAAETRSGNGYPDVASASGSQESDREESETGSEEVDEDVPKAKLMLFEFGQNDPKMDSGVRLCRFGLARSLKPQAGFQGVVLSTTTNVPVSAEDRALIETSGLAGVNCSWNRLEEIPWAKLPRRSQHRILPFLVAANSVNYGRPNKLNTAEAMAAALIIVGLQAQAKRLLRAFSWGEEFLRLNEEAFGAYSQAKDAAALRRAEAALLERWRNEAAERRAQDPDLPPSDSEASEASVQEVDAAGNSVPALRAPGKASRPGEHCGSASGRRAETSSLGQASDAEFSVPGSGMSARVPDGDAEKDKVRGTQREDPEEVTKTASEATSSPGTRDVSGAAPAETSTRGPVPIERSPSPPKAAGPVSQKQLPADAASPADQKATLQALQSLASTSFLQETGLAGLSGNKLQKLKRSDYEAIWRRFCTDEAQLLSDKDIHRLMSGAGPGGKGAPSKASAKK</sequence>
<keyword evidence="12" id="KW-1185">Reference proteome</keyword>
<feature type="region of interest" description="Disordered" evidence="8">
    <location>
        <begin position="3185"/>
        <end position="3345"/>
    </location>
</feature>
<feature type="compositionally biased region" description="Basic and acidic residues" evidence="8">
    <location>
        <begin position="3265"/>
        <end position="3286"/>
    </location>
</feature>
<dbReference type="Proteomes" id="UP000186817">
    <property type="component" value="Unassembled WGS sequence"/>
</dbReference>
<dbReference type="PROSITE" id="PS51375">
    <property type="entry name" value="PPR"/>
    <property type="match status" value="1"/>
</dbReference>
<dbReference type="GO" id="GO:0005524">
    <property type="term" value="F:ATP binding"/>
    <property type="evidence" value="ECO:0007669"/>
    <property type="project" value="InterPro"/>
</dbReference>
<dbReference type="PANTHER" id="PTHR20426">
    <property type="entry name" value="RIBOSOME BIOGENESIS PROTEIN TSR3 HOMOLOG"/>
    <property type="match status" value="1"/>
</dbReference>
<feature type="compositionally biased region" description="Polar residues" evidence="8">
    <location>
        <begin position="3287"/>
        <end position="3297"/>
    </location>
</feature>
<accession>A0A1Q9EBW3</accession>
<dbReference type="GO" id="GO:0000455">
    <property type="term" value="P:enzyme-directed rRNA pseudouridine synthesis"/>
    <property type="evidence" value="ECO:0007669"/>
    <property type="project" value="UniProtKB-UniRule"/>
</dbReference>
<dbReference type="GO" id="GO:1904047">
    <property type="term" value="F:S-adenosyl-L-methionine binding"/>
    <property type="evidence" value="ECO:0007669"/>
    <property type="project" value="UniProtKB-UniRule"/>
</dbReference>
<dbReference type="SMART" id="SM00248">
    <property type="entry name" value="ANK"/>
    <property type="match status" value="3"/>
</dbReference>
<dbReference type="SMART" id="SM00129">
    <property type="entry name" value="KISc"/>
    <property type="match status" value="1"/>
</dbReference>
<keyword evidence="5 6" id="KW-0949">S-adenosyl-L-methionine</keyword>
<feature type="binding site" evidence="6">
    <location>
        <position position="3076"/>
    </location>
    <ligand>
        <name>S-adenosyl-L-methionine</name>
        <dbReference type="ChEBI" id="CHEBI:59789"/>
    </ligand>
</feature>
<comment type="similarity">
    <text evidence="6">Belongs to the TDD superfamily. TSR3 family.</text>
</comment>
<dbReference type="InterPro" id="IPR022968">
    <property type="entry name" value="Tsr3-like"/>
</dbReference>
<dbReference type="SUPFAM" id="SSF52540">
    <property type="entry name" value="P-loop containing nucleoside triphosphate hydrolases"/>
    <property type="match status" value="1"/>
</dbReference>
<keyword evidence="9" id="KW-0812">Transmembrane</keyword>
<feature type="transmembrane region" description="Helical" evidence="9">
    <location>
        <begin position="974"/>
        <end position="993"/>
    </location>
</feature>
<feature type="transmembrane region" description="Helical" evidence="9">
    <location>
        <begin position="855"/>
        <end position="876"/>
    </location>
</feature>
<comment type="caution">
    <text evidence="11">The sequence shown here is derived from an EMBL/GenBank/DDBJ whole genome shotgun (WGS) entry which is preliminary data.</text>
</comment>
<evidence type="ECO:0000256" key="7">
    <source>
        <dbReference type="PROSITE-ProRule" id="PRU00708"/>
    </source>
</evidence>
<organism evidence="11 12">
    <name type="scientific">Symbiodinium microadriaticum</name>
    <name type="common">Dinoflagellate</name>
    <name type="synonym">Zooxanthella microadriatica</name>
    <dbReference type="NCBI Taxonomy" id="2951"/>
    <lineage>
        <taxon>Eukaryota</taxon>
        <taxon>Sar</taxon>
        <taxon>Alveolata</taxon>
        <taxon>Dinophyceae</taxon>
        <taxon>Suessiales</taxon>
        <taxon>Symbiodiniaceae</taxon>
        <taxon>Symbiodinium</taxon>
    </lineage>
</organism>
<dbReference type="EMBL" id="LSRX01000198">
    <property type="protein sequence ID" value="OLQ04916.1"/>
    <property type="molecule type" value="Genomic_DNA"/>
</dbReference>
<dbReference type="GO" id="GO:0008017">
    <property type="term" value="F:microtubule binding"/>
    <property type="evidence" value="ECO:0007669"/>
    <property type="project" value="InterPro"/>
</dbReference>
<dbReference type="GO" id="GO:0030490">
    <property type="term" value="P:maturation of SSU-rRNA"/>
    <property type="evidence" value="ECO:0007669"/>
    <property type="project" value="TreeGrafter"/>
</dbReference>
<evidence type="ECO:0000256" key="8">
    <source>
        <dbReference type="SAM" id="MobiDB-lite"/>
    </source>
</evidence>
<dbReference type="SUPFAM" id="SSF48403">
    <property type="entry name" value="Ankyrin repeat"/>
    <property type="match status" value="1"/>
</dbReference>
<evidence type="ECO:0000256" key="1">
    <source>
        <dbReference type="ARBA" id="ARBA00022490"/>
    </source>
</evidence>
<evidence type="ECO:0000256" key="3">
    <source>
        <dbReference type="ARBA" id="ARBA00022552"/>
    </source>
</evidence>
<dbReference type="GO" id="GO:0003777">
    <property type="term" value="F:microtubule motor activity"/>
    <property type="evidence" value="ECO:0007669"/>
    <property type="project" value="InterPro"/>
</dbReference>
<keyword evidence="2 6" id="KW-0690">Ribosome biogenesis</keyword>
<feature type="transmembrane region" description="Helical" evidence="9">
    <location>
        <begin position="751"/>
        <end position="774"/>
    </location>
</feature>
<evidence type="ECO:0000256" key="4">
    <source>
        <dbReference type="ARBA" id="ARBA00022679"/>
    </source>
</evidence>
<gene>
    <name evidence="11" type="primary">TSR3</name>
    <name evidence="11" type="ORF">AK812_SmicGene11950</name>
</gene>
<comment type="caution">
    <text evidence="6">Lacks conserved residue(s) required for the propagation of feature annotation.</text>
</comment>
<dbReference type="Pfam" id="PF00225">
    <property type="entry name" value="Kinesin"/>
    <property type="match status" value="1"/>
</dbReference>
<proteinExistence type="inferred from homology"/>
<dbReference type="Gene3D" id="1.25.40.20">
    <property type="entry name" value="Ankyrin repeat-containing domain"/>
    <property type="match status" value="1"/>
</dbReference>
<dbReference type="PANTHER" id="PTHR20426:SF0">
    <property type="entry name" value="18S RRNA AMINOCARBOXYPROPYLTRANSFERASE"/>
    <property type="match status" value="1"/>
</dbReference>
<dbReference type="Gene3D" id="3.40.850.10">
    <property type="entry name" value="Kinesin motor domain"/>
    <property type="match status" value="1"/>
</dbReference>
<evidence type="ECO:0000313" key="11">
    <source>
        <dbReference type="EMBL" id="OLQ04916.1"/>
    </source>
</evidence>
<dbReference type="Pfam" id="PF04034">
    <property type="entry name" value="Ribo_biogen_C"/>
    <property type="match status" value="1"/>
</dbReference>
<feature type="compositionally biased region" description="Acidic residues" evidence="8">
    <location>
        <begin position="2994"/>
        <end position="3007"/>
    </location>
</feature>
<keyword evidence="9" id="KW-0472">Membrane</keyword>
<dbReference type="InterPro" id="IPR007177">
    <property type="entry name" value="Tsr3_C"/>
</dbReference>
<dbReference type="GO" id="GO:0106388">
    <property type="term" value="F:rRNA small subunit aminocarboxypropyltransferase activity"/>
    <property type="evidence" value="ECO:0007669"/>
    <property type="project" value="UniProtKB-EC"/>
</dbReference>
<evidence type="ECO:0000256" key="2">
    <source>
        <dbReference type="ARBA" id="ARBA00022517"/>
    </source>
</evidence>
<protein>
    <recommendedName>
        <fullName evidence="6">18S rRNA aminocarboxypropyltransferase</fullName>
        <ecNumber evidence="6">2.5.1.157</ecNumber>
    </recommendedName>
</protein>
<feature type="region of interest" description="Disordered" evidence="8">
    <location>
        <begin position="2612"/>
        <end position="2635"/>
    </location>
</feature>
<dbReference type="InterPro" id="IPR001752">
    <property type="entry name" value="Kinesin_motor_dom"/>
</dbReference>
<dbReference type="HAMAP" id="MF_01116">
    <property type="entry name" value="TSR3"/>
    <property type="match status" value="1"/>
</dbReference>
<feature type="binding site" evidence="6">
    <location>
        <position position="3028"/>
    </location>
    <ligand>
        <name>S-adenosyl-L-methionine</name>
        <dbReference type="ChEBI" id="CHEBI:59789"/>
    </ligand>
</feature>